<reference evidence="14" key="1">
    <citation type="submission" date="2025-08" db="UniProtKB">
        <authorList>
            <consortium name="RefSeq"/>
        </authorList>
    </citation>
    <scope>IDENTIFICATION</scope>
    <source>
        <tissue evidence="14">Gonads</tissue>
    </source>
</reference>
<evidence type="ECO:0000313" key="14">
    <source>
        <dbReference type="RefSeq" id="XP_030760622.1"/>
    </source>
</evidence>
<evidence type="ECO:0000256" key="6">
    <source>
        <dbReference type="ARBA" id="ARBA00022723"/>
    </source>
</evidence>
<comment type="function">
    <text evidence="1 11">Electron carrier protein. The oxidized form of the cytochrome c heme group can accept an electron from the heme group of the cytochrome c1 subunit of cytochrome reductase. Cytochrome c then transfers this electron to the cytochrome oxidase complex, the final protein carrier in the mitochondrial electron-transport chain.</text>
</comment>
<dbReference type="GO" id="GO:0005758">
    <property type="term" value="C:mitochondrial intermembrane space"/>
    <property type="evidence" value="ECO:0007669"/>
    <property type="project" value="UniProtKB-SubCell"/>
</dbReference>
<evidence type="ECO:0000256" key="5">
    <source>
        <dbReference type="ARBA" id="ARBA00022617"/>
    </source>
</evidence>
<dbReference type="GO" id="GO:0046872">
    <property type="term" value="F:metal ion binding"/>
    <property type="evidence" value="ECO:0007669"/>
    <property type="project" value="UniProtKB-KW"/>
</dbReference>
<evidence type="ECO:0000256" key="7">
    <source>
        <dbReference type="ARBA" id="ARBA00022982"/>
    </source>
</evidence>
<dbReference type="SUPFAM" id="SSF46626">
    <property type="entry name" value="Cytochrome c"/>
    <property type="match status" value="1"/>
</dbReference>
<dbReference type="Proteomes" id="UP000504635">
    <property type="component" value="Unplaced"/>
</dbReference>
<evidence type="ECO:0000256" key="9">
    <source>
        <dbReference type="PROSITE-ProRule" id="PRU00433"/>
    </source>
</evidence>
<evidence type="ECO:0000256" key="1">
    <source>
        <dbReference type="ARBA" id="ARBA00002555"/>
    </source>
</evidence>
<evidence type="ECO:0000259" key="12">
    <source>
        <dbReference type="PROSITE" id="PS51007"/>
    </source>
</evidence>
<dbReference type="InterPro" id="IPR009056">
    <property type="entry name" value="Cyt_c-like_dom"/>
</dbReference>
<comment type="subcellular location">
    <subcellularLocation>
        <location evidence="2">Mitochondrion intermembrane space</location>
    </subcellularLocation>
</comment>
<name>A0A6J2YAW7_SITOR</name>
<dbReference type="AlphaFoldDB" id="A0A6J2YAW7"/>
<proteinExistence type="inferred from homology"/>
<dbReference type="GO" id="GO:0020037">
    <property type="term" value="F:heme binding"/>
    <property type="evidence" value="ECO:0007669"/>
    <property type="project" value="InterPro"/>
</dbReference>
<dbReference type="InterPro" id="IPR036909">
    <property type="entry name" value="Cyt_c-like_dom_sf"/>
</dbReference>
<evidence type="ECO:0000256" key="4">
    <source>
        <dbReference type="ARBA" id="ARBA00022448"/>
    </source>
</evidence>
<evidence type="ECO:0000313" key="13">
    <source>
        <dbReference type="Proteomes" id="UP000504635"/>
    </source>
</evidence>
<dbReference type="GeneID" id="115885753"/>
<keyword evidence="11" id="KW-0496">Mitochondrion</keyword>
<dbReference type="OrthoDB" id="449280at2759"/>
<dbReference type="KEGG" id="soy:115885753"/>
<dbReference type="Pfam" id="PF00034">
    <property type="entry name" value="Cytochrom_C"/>
    <property type="match status" value="1"/>
</dbReference>
<comment type="similarity">
    <text evidence="3 10">Belongs to the cytochrome c family.</text>
</comment>
<comment type="PTM">
    <text evidence="11">Binds 1 heme group per subunit.</text>
</comment>
<feature type="domain" description="Cytochrome c" evidence="12">
    <location>
        <begin position="2"/>
        <end position="103"/>
    </location>
</feature>
<keyword evidence="6 9" id="KW-0479">Metal-binding</keyword>
<keyword evidence="11" id="KW-0679">Respiratory chain</keyword>
<evidence type="ECO:0000256" key="10">
    <source>
        <dbReference type="RuleBase" id="RU004426"/>
    </source>
</evidence>
<dbReference type="InParanoid" id="A0A6J2YAW7"/>
<evidence type="ECO:0000256" key="2">
    <source>
        <dbReference type="ARBA" id="ARBA00004569"/>
    </source>
</evidence>
<dbReference type="PROSITE" id="PS51007">
    <property type="entry name" value="CYTC"/>
    <property type="match status" value="1"/>
</dbReference>
<gene>
    <name evidence="14" type="primary">LOC115885753</name>
</gene>
<dbReference type="Gene3D" id="1.10.760.10">
    <property type="entry name" value="Cytochrome c-like domain"/>
    <property type="match status" value="1"/>
</dbReference>
<dbReference type="InterPro" id="IPR002327">
    <property type="entry name" value="Cyt_c_1A/1B"/>
</dbReference>
<dbReference type="PRINTS" id="PR00604">
    <property type="entry name" value="CYTCHRMECIAB"/>
</dbReference>
<keyword evidence="7 11" id="KW-0249">Electron transport</keyword>
<evidence type="ECO:0000256" key="3">
    <source>
        <dbReference type="ARBA" id="ARBA00006488"/>
    </source>
</evidence>
<keyword evidence="4 11" id="KW-0813">Transport</keyword>
<dbReference type="PANTHER" id="PTHR11961">
    <property type="entry name" value="CYTOCHROME C"/>
    <property type="match status" value="1"/>
</dbReference>
<dbReference type="RefSeq" id="XP_030760622.1">
    <property type="nucleotide sequence ID" value="XM_030904762.1"/>
</dbReference>
<evidence type="ECO:0000256" key="8">
    <source>
        <dbReference type="ARBA" id="ARBA00023004"/>
    </source>
</evidence>
<dbReference type="FunFam" id="1.10.760.10:FF:000001">
    <property type="entry name" value="Cytochrome c iso-1"/>
    <property type="match status" value="1"/>
</dbReference>
<protein>
    <submittedName>
        <fullName evidence="14">Cytochrome c-like</fullName>
    </submittedName>
</protein>
<keyword evidence="5 9" id="KW-0349">Heme</keyword>
<keyword evidence="13" id="KW-1185">Reference proteome</keyword>
<keyword evidence="8 9" id="KW-0408">Iron</keyword>
<dbReference type="GO" id="GO:0009055">
    <property type="term" value="F:electron transfer activity"/>
    <property type="evidence" value="ECO:0007669"/>
    <property type="project" value="InterPro"/>
</dbReference>
<organism evidence="13 14">
    <name type="scientific">Sitophilus oryzae</name>
    <name type="common">Rice weevil</name>
    <name type="synonym">Curculio oryzae</name>
    <dbReference type="NCBI Taxonomy" id="7048"/>
    <lineage>
        <taxon>Eukaryota</taxon>
        <taxon>Metazoa</taxon>
        <taxon>Ecdysozoa</taxon>
        <taxon>Arthropoda</taxon>
        <taxon>Hexapoda</taxon>
        <taxon>Insecta</taxon>
        <taxon>Pterygota</taxon>
        <taxon>Neoptera</taxon>
        <taxon>Endopterygota</taxon>
        <taxon>Coleoptera</taxon>
        <taxon>Polyphaga</taxon>
        <taxon>Cucujiformia</taxon>
        <taxon>Curculionidae</taxon>
        <taxon>Dryophthorinae</taxon>
        <taxon>Sitophilus</taxon>
    </lineage>
</organism>
<accession>A0A6J2YAW7</accession>
<evidence type="ECO:0000256" key="11">
    <source>
        <dbReference type="RuleBase" id="RU004427"/>
    </source>
</evidence>
<sequence length="104" mass="11569">MGDADKGKSIFQRSCAQCHTVERGGKHKVGPNLNGLFGRKSGTVSGFMFTDANKKRGVTWNDDTLNTYLENPKKYIPGTKMVFPGLKKEQERKDLIAYLKNATS</sequence>